<gene>
    <name evidence="1" type="ORF">Pint_34022</name>
</gene>
<protein>
    <submittedName>
        <fullName evidence="1">Uncharacterized protein</fullName>
    </submittedName>
</protein>
<name>A0ACC0X5A4_9ROSI</name>
<accession>A0ACC0X5A4</accession>
<keyword evidence="2" id="KW-1185">Reference proteome</keyword>
<reference evidence="2" key="1">
    <citation type="journal article" date="2023" name="G3 (Bethesda)">
        <title>Genome assembly and association tests identify interacting loci associated with vigor, precocity, and sex in interspecific pistachio rootstocks.</title>
        <authorList>
            <person name="Palmer W."/>
            <person name="Jacygrad E."/>
            <person name="Sagayaradj S."/>
            <person name="Cavanaugh K."/>
            <person name="Han R."/>
            <person name="Bertier L."/>
            <person name="Beede B."/>
            <person name="Kafkas S."/>
            <person name="Golino D."/>
            <person name="Preece J."/>
            <person name="Michelmore R."/>
        </authorList>
    </citation>
    <scope>NUCLEOTIDE SEQUENCE [LARGE SCALE GENOMIC DNA]</scope>
</reference>
<dbReference type="EMBL" id="CM047749">
    <property type="protein sequence ID" value="KAJ0010832.1"/>
    <property type="molecule type" value="Genomic_DNA"/>
</dbReference>
<comment type="caution">
    <text evidence="1">The sequence shown here is derived from an EMBL/GenBank/DDBJ whole genome shotgun (WGS) entry which is preliminary data.</text>
</comment>
<evidence type="ECO:0000313" key="1">
    <source>
        <dbReference type="EMBL" id="KAJ0010832.1"/>
    </source>
</evidence>
<dbReference type="Proteomes" id="UP001163603">
    <property type="component" value="Chromosome 14"/>
</dbReference>
<organism evidence="1 2">
    <name type="scientific">Pistacia integerrima</name>
    <dbReference type="NCBI Taxonomy" id="434235"/>
    <lineage>
        <taxon>Eukaryota</taxon>
        <taxon>Viridiplantae</taxon>
        <taxon>Streptophyta</taxon>
        <taxon>Embryophyta</taxon>
        <taxon>Tracheophyta</taxon>
        <taxon>Spermatophyta</taxon>
        <taxon>Magnoliopsida</taxon>
        <taxon>eudicotyledons</taxon>
        <taxon>Gunneridae</taxon>
        <taxon>Pentapetalae</taxon>
        <taxon>rosids</taxon>
        <taxon>malvids</taxon>
        <taxon>Sapindales</taxon>
        <taxon>Anacardiaceae</taxon>
        <taxon>Pistacia</taxon>
    </lineage>
</organism>
<evidence type="ECO:0000313" key="2">
    <source>
        <dbReference type="Proteomes" id="UP001163603"/>
    </source>
</evidence>
<proteinExistence type="predicted"/>
<sequence>MILVIIDVWLVNVSFRSRVKEYLPIVGLADFNKLSAKLIFGVDSNQNFPCDSGEQSGHRSMLVWYWFSRVEASFGKALSPTDLLACLATLMHNSTELSINETPKCSLILMDVDQSFLPIPSPIKAAIF</sequence>